<gene>
    <name evidence="1" type="ORF">METZ01_LOCUS245391</name>
</gene>
<organism evidence="1">
    <name type="scientific">marine metagenome</name>
    <dbReference type="NCBI Taxonomy" id="408172"/>
    <lineage>
        <taxon>unclassified sequences</taxon>
        <taxon>metagenomes</taxon>
        <taxon>ecological metagenomes</taxon>
    </lineage>
</organism>
<dbReference type="EMBL" id="UINC01064153">
    <property type="protein sequence ID" value="SVB92537.1"/>
    <property type="molecule type" value="Genomic_DNA"/>
</dbReference>
<reference evidence="1" key="1">
    <citation type="submission" date="2018-05" db="EMBL/GenBank/DDBJ databases">
        <authorList>
            <person name="Lanie J.A."/>
            <person name="Ng W.-L."/>
            <person name="Kazmierczak K.M."/>
            <person name="Andrzejewski T.M."/>
            <person name="Davidsen T.M."/>
            <person name="Wayne K.J."/>
            <person name="Tettelin H."/>
            <person name="Glass J.I."/>
            <person name="Rusch D."/>
            <person name="Podicherti R."/>
            <person name="Tsui H.-C.T."/>
            <person name="Winkler M.E."/>
        </authorList>
    </citation>
    <scope>NUCLEOTIDE SEQUENCE</scope>
</reference>
<accession>A0A382I005</accession>
<proteinExistence type="predicted"/>
<name>A0A382I005_9ZZZZ</name>
<sequence>MAISDNQKLDYLFKKVGFGASKTDTIFNKLAANESIPSPLLLRGDKVWAEAGSIPAVKPGTTSGVVTLQTAVEATADITASTNRTWKTGLTDWIPTEFGSTYLVNVYVHTAGDAAGAESLSNKVFTTGSGNNDEWFFDYQSGVLNFIGDNLPNGVNFTGKSVYITGARYTGLFGVGSSSDISNLQSQIDDILSNTDPATLDSLTEIVSSFQTADLATNAALVAQQLTVSEINDPVSNVSVTNVTGLIFDVDSGFALTDNTDGTVTVKLESTFKTWHVYDTATDTTATDIVASGVDEIDIRAGNNITITPVTTPGSQGITIASDISDLLDLGIADGTVGQVLQTDGNGSFSFTNNSITSNSIPTSQAFTGDGSTVDYTLTDSPADEESIDVYVNDVLQRPSIYSLAGTTLTFNETPAIADDIYVKYRYPNATNV</sequence>
<protein>
    <submittedName>
        <fullName evidence="1">Uncharacterized protein</fullName>
    </submittedName>
</protein>
<feature type="non-terminal residue" evidence="1">
    <location>
        <position position="433"/>
    </location>
</feature>
<dbReference type="AlphaFoldDB" id="A0A382I005"/>
<evidence type="ECO:0000313" key="1">
    <source>
        <dbReference type="EMBL" id="SVB92537.1"/>
    </source>
</evidence>